<dbReference type="RefSeq" id="WP_126049375.1">
    <property type="nucleotide sequence ID" value="NZ_QYTV02000003.1"/>
</dbReference>
<evidence type="ECO:0008006" key="3">
    <source>
        <dbReference type="Google" id="ProtNLM"/>
    </source>
</evidence>
<accession>A0A429Y1N4</accession>
<protein>
    <recommendedName>
        <fullName evidence="3">YheE family protein</fullName>
    </recommendedName>
</protein>
<comment type="caution">
    <text evidence="1">The sequence shown here is derived from an EMBL/GenBank/DDBJ whole genome shotgun (WGS) entry which is preliminary data.</text>
</comment>
<evidence type="ECO:0000313" key="2">
    <source>
        <dbReference type="Proteomes" id="UP000287156"/>
    </source>
</evidence>
<evidence type="ECO:0000313" key="1">
    <source>
        <dbReference type="EMBL" id="RST75152.1"/>
    </source>
</evidence>
<sequence length="71" mass="8729">MLQHFQYHPLYKDKRIPGWTFSFYFSGKRLEGIYHQDGKIDWTSEAPDTSHENNLKRQLHDLMLYHVYDQR</sequence>
<dbReference type="Pfam" id="PF17277">
    <property type="entry name" value="DUF5342"/>
    <property type="match status" value="1"/>
</dbReference>
<dbReference type="AlphaFoldDB" id="A0A429Y1N4"/>
<dbReference type="InterPro" id="IPR017263">
    <property type="entry name" value="UCP037692"/>
</dbReference>
<organism evidence="1 2">
    <name type="scientific">Siminovitchia acidinfaciens</name>
    <dbReference type="NCBI Taxonomy" id="2321395"/>
    <lineage>
        <taxon>Bacteria</taxon>
        <taxon>Bacillati</taxon>
        <taxon>Bacillota</taxon>
        <taxon>Bacilli</taxon>
        <taxon>Bacillales</taxon>
        <taxon>Bacillaceae</taxon>
        <taxon>Siminovitchia</taxon>
    </lineage>
</organism>
<gene>
    <name evidence="1" type="ORF">D4T97_007790</name>
</gene>
<name>A0A429Y1N4_9BACI</name>
<dbReference type="EMBL" id="QYTV02000003">
    <property type="protein sequence ID" value="RST75152.1"/>
    <property type="molecule type" value="Genomic_DNA"/>
</dbReference>
<dbReference type="Proteomes" id="UP000287156">
    <property type="component" value="Unassembled WGS sequence"/>
</dbReference>
<dbReference type="PIRSF" id="PIRSF037692">
    <property type="entry name" value="UCP037692"/>
    <property type="match status" value="1"/>
</dbReference>
<dbReference type="OrthoDB" id="2736244at2"/>
<reference evidence="1" key="1">
    <citation type="submission" date="2018-12" db="EMBL/GenBank/DDBJ databases">
        <authorList>
            <person name="Sun L."/>
            <person name="Chen Z."/>
        </authorList>
    </citation>
    <scope>NUCLEOTIDE SEQUENCE [LARGE SCALE GENOMIC DNA]</scope>
    <source>
        <strain evidence="1">3-2-2</strain>
    </source>
</reference>
<proteinExistence type="predicted"/>
<keyword evidence="2" id="KW-1185">Reference proteome</keyword>